<protein>
    <recommendedName>
        <fullName evidence="3">LRR containing protein</fullName>
    </recommendedName>
</protein>
<name>A0ABQ0DX72_9EUKA</name>
<evidence type="ECO:0000313" key="2">
    <source>
        <dbReference type="Proteomes" id="UP001628156"/>
    </source>
</evidence>
<proteinExistence type="predicted"/>
<evidence type="ECO:0000313" key="1">
    <source>
        <dbReference type="EMBL" id="GAB1227454.1"/>
    </source>
</evidence>
<accession>A0ABQ0DX72</accession>
<keyword evidence="2" id="KW-1185">Reference proteome</keyword>
<organism evidence="1 2">
    <name type="scientific">Entamoeba nuttalli</name>
    <dbReference type="NCBI Taxonomy" id="412467"/>
    <lineage>
        <taxon>Eukaryota</taxon>
        <taxon>Amoebozoa</taxon>
        <taxon>Evosea</taxon>
        <taxon>Archamoebae</taxon>
        <taxon>Mastigamoebida</taxon>
        <taxon>Entamoebidae</taxon>
        <taxon>Entamoeba</taxon>
    </lineage>
</organism>
<dbReference type="EMBL" id="BAAFRS010000340">
    <property type="protein sequence ID" value="GAB1227454.1"/>
    <property type="molecule type" value="Genomic_DNA"/>
</dbReference>
<gene>
    <name evidence="1" type="ORF">ENUP19_0340G0035</name>
</gene>
<comment type="caution">
    <text evidence="1">The sequence shown here is derived from an EMBL/GenBank/DDBJ whole genome shotgun (WGS) entry which is preliminary data.</text>
</comment>
<dbReference type="Proteomes" id="UP001628156">
    <property type="component" value="Unassembled WGS sequence"/>
</dbReference>
<sequence length="506" mass="58520">MSYLENVFLRNIVFYFINTKTIKTFCFISKRCKEAVISVYHHPYKLSKETTIYDIFNLFPKLETIRVNSFHDEISKTILSKVKLIDFQNIRNSSYLQQFMNKRFLSKIININIINSTLLNSLNSNLIWVKNLRVVSIECVIDQPNLQLLLQIKSLRLLILKQSKQIFLSILQFLHLQHINCSISLIEDKLIKYDFNSSESFSNNSISLESLCLDSKIKLFCWSDGQLFKQLKNFENVYCINSGSFNETLSTTIDDTVHSIISQCNYKITITFNINQNTQKTSQIFDFSKTPIKYMSLINLNFQILFPPRLEQLFCVSSSKFDINSIHLKKLDLCGNLIGKIYINMDLMESLSIVQTSTEIFDLKFRYDSIKDSLIVTPLLQLIKIDLSSSKQKLKLQYKNIFFECFGITKITNLSFEIQGIINKTCIINLSTLNSKKIRIKDSCIGDLILNGTNKEELYIETSSIQNIILSNILYFRGLSGHLHNVKMKNVASYKGCSSVILNIVK</sequence>
<reference evidence="1 2" key="1">
    <citation type="journal article" date="2019" name="PLoS Negl. Trop. Dis.">
        <title>Whole genome sequencing of Entamoeba nuttalli reveals mammalian host-related molecular signatures and a novel octapeptide-repeat surface protein.</title>
        <authorList>
            <person name="Tanaka M."/>
            <person name="Makiuchi T."/>
            <person name="Komiyama T."/>
            <person name="Shiina T."/>
            <person name="Osaki K."/>
            <person name="Tachibana H."/>
        </authorList>
    </citation>
    <scope>NUCLEOTIDE SEQUENCE [LARGE SCALE GENOMIC DNA]</scope>
    <source>
        <strain evidence="1 2">P19-061405</strain>
    </source>
</reference>
<evidence type="ECO:0008006" key="3">
    <source>
        <dbReference type="Google" id="ProtNLM"/>
    </source>
</evidence>